<dbReference type="Gene3D" id="1.10.10.1320">
    <property type="entry name" value="Anti-sigma factor, zinc-finger domain"/>
    <property type="match status" value="1"/>
</dbReference>
<keyword evidence="3" id="KW-0472">Membrane</keyword>
<evidence type="ECO:0000313" key="6">
    <source>
        <dbReference type="Proteomes" id="UP000677436"/>
    </source>
</evidence>
<dbReference type="InterPro" id="IPR041916">
    <property type="entry name" value="Anti_sigma_zinc_sf"/>
</dbReference>
<reference evidence="5" key="2">
    <citation type="journal article" date="2021" name="Microbiol. Resour. Announc.">
        <title>Complete Genome Sequence of Polycladomyces abyssicola JIR-001T, Isolated from Hemipelagic Sediment in Deep Seawater.</title>
        <authorList>
            <person name="Tsubouchi T."/>
            <person name="Kaneko Y."/>
        </authorList>
    </citation>
    <scope>NUCLEOTIDE SEQUENCE</scope>
    <source>
        <strain evidence="5">JIR-001</strain>
    </source>
</reference>
<protein>
    <recommendedName>
        <fullName evidence="2">Anti-sigma-W factor RsiW</fullName>
    </recommendedName>
</protein>
<evidence type="ECO:0000259" key="4">
    <source>
        <dbReference type="Pfam" id="PF13490"/>
    </source>
</evidence>
<feature type="transmembrane region" description="Helical" evidence="3">
    <location>
        <begin position="131"/>
        <end position="158"/>
    </location>
</feature>
<dbReference type="EMBL" id="AP024601">
    <property type="protein sequence ID" value="BCU82825.1"/>
    <property type="molecule type" value="Genomic_DNA"/>
</dbReference>
<organism evidence="5 6">
    <name type="scientific">Polycladomyces abyssicola</name>
    <dbReference type="NCBI Taxonomy" id="1125966"/>
    <lineage>
        <taxon>Bacteria</taxon>
        <taxon>Bacillati</taxon>
        <taxon>Bacillota</taxon>
        <taxon>Bacilli</taxon>
        <taxon>Bacillales</taxon>
        <taxon>Thermoactinomycetaceae</taxon>
        <taxon>Polycladomyces</taxon>
    </lineage>
</organism>
<evidence type="ECO:0000256" key="3">
    <source>
        <dbReference type="SAM" id="Phobius"/>
    </source>
</evidence>
<keyword evidence="3" id="KW-1133">Transmembrane helix</keyword>
<evidence type="ECO:0000313" key="5">
    <source>
        <dbReference type="EMBL" id="BCU82825.1"/>
    </source>
</evidence>
<gene>
    <name evidence="5" type="ORF">JIR001_26080</name>
</gene>
<name>A0A8D5UJA4_9BACL</name>
<evidence type="ECO:0000256" key="2">
    <source>
        <dbReference type="ARBA" id="ARBA00024438"/>
    </source>
</evidence>
<sequence length="172" mass="19771">MEHIDHLLSAYIDNELSEHKRTEVERHLQACPYCMKLYEDLASMSHQLVTAYENLSLPDHLTDKVMDAIYEKEAEYKAETFPPLFSYTTLRWGALSSIFLLLFLNGFLIFVVGTIFSFTPISILLHLFHGLLTVIMAIPYLSTVMCVVSIILIGISLWSLRRLLNGKRVEFV</sequence>
<feature type="transmembrane region" description="Helical" evidence="3">
    <location>
        <begin position="98"/>
        <end position="125"/>
    </location>
</feature>
<accession>A0A8D5UJA4</accession>
<dbReference type="Pfam" id="PF13490">
    <property type="entry name" value="zf-HC2"/>
    <property type="match status" value="1"/>
</dbReference>
<proteinExistence type="inferred from homology"/>
<dbReference type="Proteomes" id="UP000677436">
    <property type="component" value="Chromosome"/>
</dbReference>
<comment type="similarity">
    <text evidence="1">Belongs to the zinc-associated anti-sigma factor (ZAS) superfamily. Anti-sigma-W factor family.</text>
</comment>
<feature type="domain" description="Putative zinc-finger" evidence="4">
    <location>
        <begin position="3"/>
        <end position="34"/>
    </location>
</feature>
<dbReference type="InterPro" id="IPR027383">
    <property type="entry name" value="Znf_put"/>
</dbReference>
<keyword evidence="3" id="KW-0812">Transmembrane</keyword>
<dbReference type="AlphaFoldDB" id="A0A8D5UJA4"/>
<dbReference type="KEGG" id="pabs:JIR001_26080"/>
<evidence type="ECO:0000256" key="1">
    <source>
        <dbReference type="ARBA" id="ARBA00024353"/>
    </source>
</evidence>
<reference evidence="5" key="1">
    <citation type="journal article" date="2013" name="Int. J. Syst. Evol. Microbiol.">
        <title>Polycladomyces abyssicola gen. nov., sp. nov., a thermophilic filamentous bacterium isolated from hemipelagic sediment.</title>
        <authorList>
            <person name="Tsubouchi T."/>
            <person name="Shimane Y."/>
            <person name="Mori K."/>
            <person name="Usui K."/>
            <person name="Hiraki T."/>
            <person name="Tame A."/>
            <person name="Uematsu K."/>
            <person name="Maruyama T."/>
            <person name="Hatada Y."/>
        </authorList>
    </citation>
    <scope>NUCLEOTIDE SEQUENCE</scope>
    <source>
        <strain evidence="5">JIR-001</strain>
    </source>
</reference>
<keyword evidence="6" id="KW-1185">Reference proteome</keyword>
<dbReference type="RefSeq" id="WP_212773121.1">
    <property type="nucleotide sequence ID" value="NZ_AP024601.1"/>
</dbReference>